<evidence type="ECO:0000313" key="3">
    <source>
        <dbReference type="Proteomes" id="UP001652432"/>
    </source>
</evidence>
<reference evidence="2 3" key="1">
    <citation type="journal article" date="2021" name="ISME Commun">
        <title>Automated analysis of genomic sequences facilitates high-throughput and comprehensive description of bacteria.</title>
        <authorList>
            <person name="Hitch T.C.A."/>
        </authorList>
    </citation>
    <scope>NUCLEOTIDE SEQUENCE [LARGE SCALE GENOMIC DNA]</scope>
    <source>
        <strain evidence="2 3">Sanger_18</strain>
    </source>
</reference>
<name>A0ABT2SYL9_9FIRM</name>
<evidence type="ECO:0000313" key="2">
    <source>
        <dbReference type="EMBL" id="MCU6743098.1"/>
    </source>
</evidence>
<dbReference type="Proteomes" id="UP001652432">
    <property type="component" value="Unassembled WGS sequence"/>
</dbReference>
<keyword evidence="3" id="KW-1185">Reference proteome</keyword>
<proteinExistence type="predicted"/>
<dbReference type="EMBL" id="JAOQKJ010000001">
    <property type="protein sequence ID" value="MCU6743098.1"/>
    <property type="molecule type" value="Genomic_DNA"/>
</dbReference>
<dbReference type="Pfam" id="PF18922">
    <property type="entry name" value="DUF5672"/>
    <property type="match status" value="1"/>
</dbReference>
<sequence length="256" mass="30487">MEQQTHNKLKLPNVTLAAMTSVKLYETIRALTYSMQGIEFGEVVLITHRKPFSLPKGITYKHTSKLTDIDCFNYKMVYELGDYINTDYVLLVHYDGFVVHPEMWREEFLQYDYIGSPWPIPKPGTQHCYHDIYGNLCRVGNSVSLRSKRLLEFPRKADLTWEKDEDGFYNEDIFLCCMNKHRIEAAGMKIAPVEVAKYFGHEHPVPEVADVEKPFVFHKWWGRNEQYPRFENPWTKQWKAFKDVVRPLLFWRRIRR</sequence>
<organism evidence="2 3">
    <name type="scientific">Suilimivivens aceti</name>
    <dbReference type="NCBI Taxonomy" id="2981774"/>
    <lineage>
        <taxon>Bacteria</taxon>
        <taxon>Bacillati</taxon>
        <taxon>Bacillota</taxon>
        <taxon>Clostridia</taxon>
        <taxon>Lachnospirales</taxon>
        <taxon>Lachnospiraceae</taxon>
        <taxon>Suilimivivens</taxon>
    </lineage>
</organism>
<gene>
    <name evidence="2" type="ORF">OCV77_01025</name>
</gene>
<comment type="caution">
    <text evidence="2">The sequence shown here is derived from an EMBL/GenBank/DDBJ whole genome shotgun (WGS) entry which is preliminary data.</text>
</comment>
<feature type="domain" description="DUF5672" evidence="1">
    <location>
        <begin position="84"/>
        <end position="218"/>
    </location>
</feature>
<dbReference type="RefSeq" id="WP_262572506.1">
    <property type="nucleotide sequence ID" value="NZ_JAOQKJ010000001.1"/>
</dbReference>
<accession>A0ABT2SYL9</accession>
<dbReference type="InterPro" id="IPR043729">
    <property type="entry name" value="DUF5672"/>
</dbReference>
<protein>
    <recommendedName>
        <fullName evidence="1">DUF5672 domain-containing protein</fullName>
    </recommendedName>
</protein>
<evidence type="ECO:0000259" key="1">
    <source>
        <dbReference type="Pfam" id="PF18922"/>
    </source>
</evidence>